<protein>
    <recommendedName>
        <fullName evidence="1">Helix-turn-helix domain-containing protein</fullName>
    </recommendedName>
</protein>
<keyword evidence="3" id="KW-1185">Reference proteome</keyword>
<sequence>MIDEAFYSGTIDSKLAKYLKVEHPLVPILYTLPKIHRDLQRPPGRPIVSGRGSLFNKISFFLDRLFRKFAVSAPSYERDMSDFIKSLEAVQVVDSTWLVSFDVTSLYTSIKHARGLSAVGVTLAGSDMALVCARFALAQLEFILRRTFFLFSDGYYLQHLGTSMGSNVAPTYANIYMAVLEGDETIHTDLFVKITDRNNLLHFSSEHLRKMVESLPWSQLLRVRRIVSCEILIDERLEEMCQKFMLRGYPKADLVSFKKLALEKNGMTC</sequence>
<dbReference type="PANTHER" id="PTHR21301:SF12">
    <property type="match status" value="1"/>
</dbReference>
<evidence type="ECO:0000259" key="1">
    <source>
        <dbReference type="Pfam" id="PF26215"/>
    </source>
</evidence>
<proteinExistence type="predicted"/>
<accession>A0ABN9L149</accession>
<dbReference type="EMBL" id="CAUEEQ010004781">
    <property type="protein sequence ID" value="CAJ0928078.1"/>
    <property type="molecule type" value="Genomic_DNA"/>
</dbReference>
<feature type="domain" description="Helix-turn-helix" evidence="1">
    <location>
        <begin position="200"/>
        <end position="252"/>
    </location>
</feature>
<evidence type="ECO:0000313" key="2">
    <source>
        <dbReference type="EMBL" id="CAJ0928078.1"/>
    </source>
</evidence>
<evidence type="ECO:0000313" key="3">
    <source>
        <dbReference type="Proteomes" id="UP001176940"/>
    </source>
</evidence>
<dbReference type="InterPro" id="IPR058912">
    <property type="entry name" value="HTH_animal"/>
</dbReference>
<dbReference type="Proteomes" id="UP001176940">
    <property type="component" value="Unassembled WGS sequence"/>
</dbReference>
<comment type="caution">
    <text evidence="2">The sequence shown here is derived from an EMBL/GenBank/DDBJ whole genome shotgun (WGS) entry which is preliminary data.</text>
</comment>
<organism evidence="2 3">
    <name type="scientific">Ranitomeya imitator</name>
    <name type="common">mimic poison frog</name>
    <dbReference type="NCBI Taxonomy" id="111125"/>
    <lineage>
        <taxon>Eukaryota</taxon>
        <taxon>Metazoa</taxon>
        <taxon>Chordata</taxon>
        <taxon>Craniata</taxon>
        <taxon>Vertebrata</taxon>
        <taxon>Euteleostomi</taxon>
        <taxon>Amphibia</taxon>
        <taxon>Batrachia</taxon>
        <taxon>Anura</taxon>
        <taxon>Neobatrachia</taxon>
        <taxon>Hyloidea</taxon>
        <taxon>Dendrobatidae</taxon>
        <taxon>Dendrobatinae</taxon>
        <taxon>Ranitomeya</taxon>
    </lineage>
</organism>
<name>A0ABN9L149_9NEOB</name>
<gene>
    <name evidence="2" type="ORF">RIMI_LOCUS3237795</name>
</gene>
<dbReference type="Pfam" id="PF26215">
    <property type="entry name" value="HTH_animal"/>
    <property type="match status" value="1"/>
</dbReference>
<dbReference type="PANTHER" id="PTHR21301">
    <property type="entry name" value="REVERSE TRANSCRIPTASE"/>
    <property type="match status" value="1"/>
</dbReference>
<reference evidence="2" key="1">
    <citation type="submission" date="2023-07" db="EMBL/GenBank/DDBJ databases">
        <authorList>
            <person name="Stuckert A."/>
        </authorList>
    </citation>
    <scope>NUCLEOTIDE SEQUENCE</scope>
</reference>